<organism evidence="3">
    <name type="scientific">gut metagenome</name>
    <dbReference type="NCBI Taxonomy" id="749906"/>
    <lineage>
        <taxon>unclassified sequences</taxon>
        <taxon>metagenomes</taxon>
        <taxon>organismal metagenomes</taxon>
    </lineage>
</organism>
<keyword evidence="1" id="KW-0175">Coiled coil</keyword>
<feature type="transmembrane region" description="Helical" evidence="2">
    <location>
        <begin position="6"/>
        <end position="28"/>
    </location>
</feature>
<dbReference type="AlphaFoldDB" id="J9FT09"/>
<proteinExistence type="predicted"/>
<name>J9FT09_9ZZZZ</name>
<dbReference type="NCBIfam" id="NF047516">
    <property type="entry name" value="LA_3659_fam"/>
    <property type="match status" value="1"/>
</dbReference>
<evidence type="ECO:0000256" key="2">
    <source>
        <dbReference type="SAM" id="Phobius"/>
    </source>
</evidence>
<reference evidence="3" key="1">
    <citation type="journal article" date="2012" name="PLoS ONE">
        <title>Gene sets for utilization of primary and secondary nutrition supplies in the distal gut of endangered iberian lynx.</title>
        <authorList>
            <person name="Alcaide M."/>
            <person name="Messina E."/>
            <person name="Richter M."/>
            <person name="Bargiela R."/>
            <person name="Peplies J."/>
            <person name="Huws S.A."/>
            <person name="Newbold C.J."/>
            <person name="Golyshin P.N."/>
            <person name="Simon M.A."/>
            <person name="Lopez G."/>
            <person name="Yakimov M.M."/>
            <person name="Ferrer M."/>
        </authorList>
    </citation>
    <scope>NUCLEOTIDE SEQUENCE</scope>
</reference>
<comment type="caution">
    <text evidence="3">The sequence shown here is derived from an EMBL/GenBank/DDBJ whole genome shotgun (WGS) entry which is preliminary data.</text>
</comment>
<gene>
    <name evidence="3" type="ORF">EVA_19186</name>
</gene>
<keyword evidence="2" id="KW-0812">Transmembrane</keyword>
<evidence type="ECO:0000256" key="1">
    <source>
        <dbReference type="SAM" id="Coils"/>
    </source>
</evidence>
<accession>J9FT09</accession>
<sequence>MNNPMVIYVVIGVAFMVNLIIMLAFRIIDKKDRSLKNINIQIKRFRTDVSTTVTRITATAKDCEANIQSRVDQANSANSKLAESLDMLMVHQKELTDLEQICKNYKIALEKLKVQTEQAEARIFAVHKEVDRAESIRSFTVE</sequence>
<feature type="coiled-coil region" evidence="1">
    <location>
        <begin position="95"/>
        <end position="122"/>
    </location>
</feature>
<evidence type="ECO:0000313" key="3">
    <source>
        <dbReference type="EMBL" id="EJW92707.1"/>
    </source>
</evidence>
<protein>
    <submittedName>
        <fullName evidence="3">Uncharacterized protein</fullName>
    </submittedName>
</protein>
<keyword evidence="2" id="KW-1133">Transmembrane helix</keyword>
<keyword evidence="2" id="KW-0472">Membrane</keyword>
<feature type="non-terminal residue" evidence="3">
    <location>
        <position position="142"/>
    </location>
</feature>
<dbReference type="EMBL" id="AMCI01007397">
    <property type="protein sequence ID" value="EJW92707.1"/>
    <property type="molecule type" value="Genomic_DNA"/>
</dbReference>